<sequence>MYKNFQFKVKHQHNNARLCMIHTPHGVINTPAFIFCATKAAIKAVDISKVKESNTQIILSNTYHLMLQPGEDIIKKLGGLHKITGWDRPILTDSGGYQI</sequence>
<accession>A0A170T4H9</accession>
<feature type="non-terminal residue" evidence="3">
    <location>
        <position position="99"/>
    </location>
</feature>
<organism evidence="3 4">
    <name type="scientific">Ehrlichia ruminantium</name>
    <name type="common">heartwater rickettsia</name>
    <name type="synonym">Cowdria ruminantium</name>
    <dbReference type="NCBI Taxonomy" id="779"/>
    <lineage>
        <taxon>Bacteria</taxon>
        <taxon>Pseudomonadati</taxon>
        <taxon>Pseudomonadota</taxon>
        <taxon>Alphaproteobacteria</taxon>
        <taxon>Rickettsiales</taxon>
        <taxon>Anaplasmataceae</taxon>
        <taxon>Ehrlichia</taxon>
    </lineage>
</organism>
<evidence type="ECO:0000313" key="4">
    <source>
        <dbReference type="Proteomes" id="UP000092731"/>
    </source>
</evidence>
<keyword evidence="3" id="KW-0808">Transferase</keyword>
<comment type="caution">
    <text evidence="3">The sequence shown here is derived from an EMBL/GenBank/DDBJ whole genome shotgun (WGS) entry which is preliminary data.</text>
</comment>
<gene>
    <name evidence="3" type="primary">tgt</name>
    <name evidence="3" type="ORF">EHRUM3_08090</name>
</gene>
<dbReference type="PANTHER" id="PTHR46499">
    <property type="entry name" value="QUEUINE TRNA-RIBOSYLTRANSFERASE"/>
    <property type="match status" value="1"/>
</dbReference>
<protein>
    <submittedName>
        <fullName evidence="3">Queuine tRNA-ribosyltransferase</fullName>
    </submittedName>
</protein>
<keyword evidence="1" id="KW-0819">tRNA processing</keyword>
<evidence type="ECO:0000313" key="3">
    <source>
        <dbReference type="EMBL" id="GAT78582.1"/>
    </source>
</evidence>
<dbReference type="Proteomes" id="UP000092731">
    <property type="component" value="Unassembled WGS sequence"/>
</dbReference>
<dbReference type="InterPro" id="IPR002616">
    <property type="entry name" value="tRNA_ribo_trans-like"/>
</dbReference>
<evidence type="ECO:0000259" key="2">
    <source>
        <dbReference type="Pfam" id="PF01702"/>
    </source>
</evidence>
<dbReference type="InterPro" id="IPR036511">
    <property type="entry name" value="TGT-like_sf"/>
</dbReference>
<dbReference type="GO" id="GO:0002099">
    <property type="term" value="P:tRNA wobble guanine modification"/>
    <property type="evidence" value="ECO:0007669"/>
    <property type="project" value="TreeGrafter"/>
</dbReference>
<dbReference type="Pfam" id="PF01702">
    <property type="entry name" value="TGT"/>
    <property type="match status" value="1"/>
</dbReference>
<dbReference type="GO" id="GO:0005737">
    <property type="term" value="C:cytoplasm"/>
    <property type="evidence" value="ECO:0007669"/>
    <property type="project" value="TreeGrafter"/>
</dbReference>
<dbReference type="Gene3D" id="3.20.20.105">
    <property type="entry name" value="Queuine tRNA-ribosyltransferase-like"/>
    <property type="match status" value="1"/>
</dbReference>
<dbReference type="NCBIfam" id="TIGR00449">
    <property type="entry name" value="tgt_general"/>
    <property type="match status" value="1"/>
</dbReference>
<name>A0A170T4H9_EHRRU</name>
<proteinExistence type="predicted"/>
<feature type="domain" description="tRNA-guanine(15) transglycosylase-like" evidence="2">
    <location>
        <begin position="15"/>
        <end position="99"/>
    </location>
</feature>
<evidence type="ECO:0000256" key="1">
    <source>
        <dbReference type="ARBA" id="ARBA00022694"/>
    </source>
</evidence>
<dbReference type="AlphaFoldDB" id="A0A170T4H9"/>
<dbReference type="GO" id="GO:0016740">
    <property type="term" value="F:transferase activity"/>
    <property type="evidence" value="ECO:0007669"/>
    <property type="project" value="UniProtKB-KW"/>
</dbReference>
<dbReference type="PANTHER" id="PTHR46499:SF1">
    <property type="entry name" value="QUEUINE TRNA-RIBOSYLTRANSFERASE"/>
    <property type="match status" value="1"/>
</dbReference>
<dbReference type="InterPro" id="IPR050076">
    <property type="entry name" value="ArchSynthase1/Queuine_TRR"/>
</dbReference>
<dbReference type="SUPFAM" id="SSF51713">
    <property type="entry name" value="tRNA-guanine transglycosylase"/>
    <property type="match status" value="1"/>
</dbReference>
<dbReference type="RefSeq" id="WP_143337989.1">
    <property type="nucleotide sequence ID" value="NZ_BDDM01000251.1"/>
</dbReference>
<reference evidence="4" key="1">
    <citation type="submission" date="2016-05" db="EMBL/GenBank/DDBJ databases">
        <title>Draft genome sequences of four strains of Ehrlichia ruminantium, a tick-borne pathogen of ruminants, isolated from Zimbabwe, The Gambia and Ghana.</title>
        <authorList>
            <person name="Nakao R."/>
            <person name="Jongejan F."/>
            <person name="Sugimoto C."/>
        </authorList>
    </citation>
    <scope>NUCLEOTIDE SEQUENCE [LARGE SCALE GENOMIC DNA]</scope>
    <source>
        <strain evidence="4">Pokoase 417</strain>
    </source>
</reference>
<dbReference type="EMBL" id="BDDM01000251">
    <property type="protein sequence ID" value="GAT78582.1"/>
    <property type="molecule type" value="Genomic_DNA"/>
</dbReference>